<protein>
    <submittedName>
        <fullName evidence="2">Uncharacterized protein</fullName>
    </submittedName>
</protein>
<feature type="region of interest" description="Disordered" evidence="1">
    <location>
        <begin position="404"/>
        <end position="436"/>
    </location>
</feature>
<evidence type="ECO:0000256" key="1">
    <source>
        <dbReference type="SAM" id="MobiDB-lite"/>
    </source>
</evidence>
<feature type="compositionally biased region" description="Low complexity" evidence="1">
    <location>
        <begin position="105"/>
        <end position="114"/>
    </location>
</feature>
<proteinExistence type="predicted"/>
<organism evidence="2 3">
    <name type="scientific">Mycena albidolilacea</name>
    <dbReference type="NCBI Taxonomy" id="1033008"/>
    <lineage>
        <taxon>Eukaryota</taxon>
        <taxon>Fungi</taxon>
        <taxon>Dikarya</taxon>
        <taxon>Basidiomycota</taxon>
        <taxon>Agaricomycotina</taxon>
        <taxon>Agaricomycetes</taxon>
        <taxon>Agaricomycetidae</taxon>
        <taxon>Agaricales</taxon>
        <taxon>Marasmiineae</taxon>
        <taxon>Mycenaceae</taxon>
        <taxon>Mycena</taxon>
    </lineage>
</organism>
<feature type="compositionally biased region" description="Basic and acidic residues" evidence="1">
    <location>
        <begin position="549"/>
        <end position="565"/>
    </location>
</feature>
<feature type="region of interest" description="Disordered" evidence="1">
    <location>
        <begin position="98"/>
        <end position="136"/>
    </location>
</feature>
<gene>
    <name evidence="2" type="ORF">DFH08DRAFT_977087</name>
</gene>
<feature type="compositionally biased region" description="Low complexity" evidence="1">
    <location>
        <begin position="415"/>
        <end position="425"/>
    </location>
</feature>
<reference evidence="2" key="1">
    <citation type="submission" date="2023-03" db="EMBL/GenBank/DDBJ databases">
        <title>Massive genome expansion in bonnet fungi (Mycena s.s.) driven by repeated elements and novel gene families across ecological guilds.</title>
        <authorList>
            <consortium name="Lawrence Berkeley National Laboratory"/>
            <person name="Harder C.B."/>
            <person name="Miyauchi S."/>
            <person name="Viragh M."/>
            <person name="Kuo A."/>
            <person name="Thoen E."/>
            <person name="Andreopoulos B."/>
            <person name="Lu D."/>
            <person name="Skrede I."/>
            <person name="Drula E."/>
            <person name="Henrissat B."/>
            <person name="Morin E."/>
            <person name="Kohler A."/>
            <person name="Barry K."/>
            <person name="LaButti K."/>
            <person name="Morin E."/>
            <person name="Salamov A."/>
            <person name="Lipzen A."/>
            <person name="Mereny Z."/>
            <person name="Hegedus B."/>
            <person name="Baldrian P."/>
            <person name="Stursova M."/>
            <person name="Weitz H."/>
            <person name="Taylor A."/>
            <person name="Grigoriev I.V."/>
            <person name="Nagy L.G."/>
            <person name="Martin F."/>
            <person name="Kauserud H."/>
        </authorList>
    </citation>
    <scope>NUCLEOTIDE SEQUENCE</scope>
    <source>
        <strain evidence="2">CBHHK002</strain>
    </source>
</reference>
<dbReference type="AlphaFoldDB" id="A0AAD6Z1Q9"/>
<feature type="compositionally biased region" description="Pro residues" evidence="1">
    <location>
        <begin position="426"/>
        <end position="435"/>
    </location>
</feature>
<dbReference type="Proteomes" id="UP001218218">
    <property type="component" value="Unassembled WGS sequence"/>
</dbReference>
<name>A0AAD6Z1Q9_9AGAR</name>
<evidence type="ECO:0000313" key="2">
    <source>
        <dbReference type="EMBL" id="KAJ7303575.1"/>
    </source>
</evidence>
<sequence length="762" mass="82789">MGAENVQKLVESEWGCIATPPRVRHCANGSPLAAPSTSLTLPPHSPSPASPLQRYRSDLTHRAAHSSRGPPSSTSCPHRDPIPRRSYRLHCILPCEHRSPPSQPPSSLRQAPSRVQPPAPLDLHSEAHAPSMRTRHDVPGSILSLLRRSTTRAPSVSRHICIPRVRNVCGGAHDGGWPTYPALRCSMLRLHGHGLMVSLSSQGGRRAEMAVNTDHGDVPRPPSPARQLSALYSSQRQPHHLPSRIYVHDAPRIDATLLSLPFPNLMYPPSASIHCLSMRIPRPAALRARWLPSLSPSHGFPAHDLDDVSPPQAHNCIQDSDSPAVPIRRQKLRRICPCLGASAVLLTRPPPDEARLPALPVAAQDSTRLDSAAASLRHRDPNASPPPHTLVIYNIHVPSRHLALAPPRPAPSPLRNPGQRCARPPRASPASPPPHTSALAHGYTVYLQPGSVAVLSYIVISFSDALSDLYKQDVNGASLECISFTYAVDSVPMREKEPRVCGADREARAWVRPTGVVEHGARDRRSNCARAATPSRSSAAAGSPLFGKTRHDDERAARDHQENARPKRGWRVLGQDARARERRTVDAHGPRICGAQARRAPFPRSPLSAVRLRGGSPPSAVRLRGRWARAPRCLPQPQPQTPERTILVHLPTCPPCILPARTEGALSALDVPSSLVLWCTMLHRQRGTPGPQLLLTAPVLLTLSNAMDLARAQEDAMTSLPLAITPCAWAGCIGDGRTQFVSNGLCGWWGRRRRARASSGPR</sequence>
<comment type="caution">
    <text evidence="2">The sequence shown here is derived from an EMBL/GenBank/DDBJ whole genome shotgun (WGS) entry which is preliminary data.</text>
</comment>
<feature type="compositionally biased region" description="Low complexity" evidence="1">
    <location>
        <begin position="529"/>
        <end position="544"/>
    </location>
</feature>
<feature type="region of interest" description="Disordered" evidence="1">
    <location>
        <begin position="25"/>
        <end position="80"/>
    </location>
</feature>
<dbReference type="EMBL" id="JARIHO010000105">
    <property type="protein sequence ID" value="KAJ7303575.1"/>
    <property type="molecule type" value="Genomic_DNA"/>
</dbReference>
<feature type="region of interest" description="Disordered" evidence="1">
    <location>
        <begin position="521"/>
        <end position="568"/>
    </location>
</feature>
<accession>A0AAD6Z1Q9</accession>
<keyword evidence="3" id="KW-1185">Reference proteome</keyword>
<evidence type="ECO:0000313" key="3">
    <source>
        <dbReference type="Proteomes" id="UP001218218"/>
    </source>
</evidence>